<dbReference type="PANTHER" id="PTHR46850">
    <property type="entry name" value="CHROMODOMAIN-HELICASE-DNA-BINDING PROTEIN 9"/>
    <property type="match status" value="1"/>
</dbReference>
<dbReference type="Proteomes" id="UP001292094">
    <property type="component" value="Unassembled WGS sequence"/>
</dbReference>
<sequence>MFGWGRWKEILVYGDFPPAWKEAHVLQCTRIILLFCIRYYRGDDKIKGFIFDLIVPTSDGKTLIHHNHMGLSAPVPRGVKPS</sequence>
<name>A0AAE1UBH3_9EUCA</name>
<reference evidence="1" key="1">
    <citation type="submission" date="2023-11" db="EMBL/GenBank/DDBJ databases">
        <title>Genome assemblies of two species of porcelain crab, Petrolisthes cinctipes and Petrolisthes manimaculis (Anomura: Porcellanidae).</title>
        <authorList>
            <person name="Angst P."/>
        </authorList>
    </citation>
    <scope>NUCLEOTIDE SEQUENCE</scope>
    <source>
        <strain evidence="1">PB745_02</strain>
        <tissue evidence="1">Gill</tissue>
    </source>
</reference>
<evidence type="ECO:0000313" key="2">
    <source>
        <dbReference type="Proteomes" id="UP001292094"/>
    </source>
</evidence>
<dbReference type="EMBL" id="JAWZYT010001394">
    <property type="protein sequence ID" value="KAK4312619.1"/>
    <property type="molecule type" value="Genomic_DNA"/>
</dbReference>
<keyword evidence="2" id="KW-1185">Reference proteome</keyword>
<dbReference type="PANTHER" id="PTHR46850:SF1">
    <property type="entry name" value="CHROMODOMAIN-HELICASE-DNA-BINDING PROTEIN 9"/>
    <property type="match status" value="1"/>
</dbReference>
<evidence type="ECO:0000313" key="1">
    <source>
        <dbReference type="EMBL" id="KAK4312619.1"/>
    </source>
</evidence>
<dbReference type="AlphaFoldDB" id="A0AAE1UBH3"/>
<gene>
    <name evidence="1" type="ORF">Pmani_015961</name>
</gene>
<comment type="caution">
    <text evidence="1">The sequence shown here is derived from an EMBL/GenBank/DDBJ whole genome shotgun (WGS) entry which is preliminary data.</text>
</comment>
<dbReference type="InterPro" id="IPR051493">
    <property type="entry name" value="CHD"/>
</dbReference>
<protein>
    <submittedName>
        <fullName evidence="1">Uncharacterized protein</fullName>
    </submittedName>
</protein>
<accession>A0AAE1UBH3</accession>
<proteinExistence type="predicted"/>
<organism evidence="1 2">
    <name type="scientific">Petrolisthes manimaculis</name>
    <dbReference type="NCBI Taxonomy" id="1843537"/>
    <lineage>
        <taxon>Eukaryota</taxon>
        <taxon>Metazoa</taxon>
        <taxon>Ecdysozoa</taxon>
        <taxon>Arthropoda</taxon>
        <taxon>Crustacea</taxon>
        <taxon>Multicrustacea</taxon>
        <taxon>Malacostraca</taxon>
        <taxon>Eumalacostraca</taxon>
        <taxon>Eucarida</taxon>
        <taxon>Decapoda</taxon>
        <taxon>Pleocyemata</taxon>
        <taxon>Anomura</taxon>
        <taxon>Galatheoidea</taxon>
        <taxon>Porcellanidae</taxon>
        <taxon>Petrolisthes</taxon>
    </lineage>
</organism>